<dbReference type="SUPFAM" id="SSF55681">
    <property type="entry name" value="Class II aaRS and biotin synthetases"/>
    <property type="match status" value="1"/>
</dbReference>
<evidence type="ECO:0000259" key="7">
    <source>
        <dbReference type="PROSITE" id="PS50862"/>
    </source>
</evidence>
<sequence length="601" mass="67979">VLKEMSCGALRSENNGQFVTLAGWVHRRRDHGSLIFIDMRDREGIVQVVFNPETAKEAHSTAEMLRNEWVIQVRGRVESRPAGTSNSDLPTGEIEVYATEINVLNESLTPPFYVNDESDVDENVRLKYRYVDLRRENMKNALIARHKIVKFIRDFLDGLGFLEVETPILIKSTPEGARDHVVPSRIFPGQFYALPQSPQQLKQLLMVAGVEKYFQIARCFRDEDSRADRQPEFTQLDLEMSFVEEEDVLRLTEELFTGLIEKLFPEKTLVKPFPRLTYEQAMTRYSIDKPDLRYGLEMAEVGDIASTTDFRVFQNVVDSGGIVKGFSAPGCANYTRSQIDDLTEFVKSRGASGLIAIGISDSEDDLNRLEMGQVKSNIARFLTPDHVRAFADRTGAENGDLVLIVAGDLNNTNQALGALRHEMGKRLHLADPEVMCFAFVTDFPLFEWSDEDQKWNASHHAFCMPKPGYLEYLDSEPGKVIAQSYDLICNGLEMASGSIRVHQRDLQEKIFEVLGYSREEMSERFSQLLNAFEYGAPPHGGIAPGIDRLAMVLLGKDSIRDVMAFPKTQSQFDPLFDAPSAIDETQLEELRIKLVPVNEEE</sequence>
<dbReference type="Pfam" id="PF00152">
    <property type="entry name" value="tRNA-synt_2"/>
    <property type="match status" value="1"/>
</dbReference>
<name>A0A381V3P5_9ZZZZ</name>
<keyword evidence="5" id="KW-0648">Protein biosynthesis</keyword>
<dbReference type="Pfam" id="PF02938">
    <property type="entry name" value="GAD"/>
    <property type="match status" value="1"/>
</dbReference>
<keyword evidence="4" id="KW-0067">ATP-binding</keyword>
<accession>A0A381V3P5</accession>
<dbReference type="InterPro" id="IPR004365">
    <property type="entry name" value="NA-bd_OB_tRNA"/>
</dbReference>
<dbReference type="InterPro" id="IPR004115">
    <property type="entry name" value="GAD-like_sf"/>
</dbReference>
<keyword evidence="3" id="KW-0547">Nucleotide-binding</keyword>
<dbReference type="InterPro" id="IPR004524">
    <property type="entry name" value="Asp-tRNA-ligase_1"/>
</dbReference>
<dbReference type="InterPro" id="IPR004364">
    <property type="entry name" value="Aa-tRNA-synt_II"/>
</dbReference>
<dbReference type="GO" id="GO:0003676">
    <property type="term" value="F:nucleic acid binding"/>
    <property type="evidence" value="ECO:0007669"/>
    <property type="project" value="InterPro"/>
</dbReference>
<dbReference type="InterPro" id="IPR047089">
    <property type="entry name" value="Asp-tRNA-ligase_1_N"/>
</dbReference>
<dbReference type="NCBIfam" id="TIGR00459">
    <property type="entry name" value="aspS_bact"/>
    <property type="match status" value="1"/>
</dbReference>
<feature type="non-terminal residue" evidence="8">
    <location>
        <position position="1"/>
    </location>
</feature>
<dbReference type="GO" id="GO:0006422">
    <property type="term" value="P:aspartyl-tRNA aminoacylation"/>
    <property type="evidence" value="ECO:0007669"/>
    <property type="project" value="TreeGrafter"/>
</dbReference>
<comment type="similarity">
    <text evidence="1">Belongs to the class-II aminoacyl-tRNA synthetase family. Type 1 subfamily.</text>
</comment>
<dbReference type="Gene3D" id="3.30.930.10">
    <property type="entry name" value="Bira Bifunctional Protein, Domain 2"/>
    <property type="match status" value="1"/>
</dbReference>
<evidence type="ECO:0000256" key="6">
    <source>
        <dbReference type="ARBA" id="ARBA00023146"/>
    </source>
</evidence>
<dbReference type="PROSITE" id="PS50862">
    <property type="entry name" value="AA_TRNA_LIGASE_II"/>
    <property type="match status" value="1"/>
</dbReference>
<evidence type="ECO:0000256" key="1">
    <source>
        <dbReference type="ARBA" id="ARBA00006303"/>
    </source>
</evidence>
<dbReference type="PRINTS" id="PR01042">
    <property type="entry name" value="TRNASYNTHASP"/>
</dbReference>
<dbReference type="InterPro" id="IPR012340">
    <property type="entry name" value="NA-bd_OB-fold"/>
</dbReference>
<dbReference type="HAMAP" id="MF_00044">
    <property type="entry name" value="Asp_tRNA_synth_type1"/>
    <property type="match status" value="1"/>
</dbReference>
<evidence type="ECO:0000256" key="4">
    <source>
        <dbReference type="ARBA" id="ARBA00022840"/>
    </source>
</evidence>
<dbReference type="InterPro" id="IPR045864">
    <property type="entry name" value="aa-tRNA-synth_II/BPL/LPL"/>
</dbReference>
<evidence type="ECO:0000256" key="3">
    <source>
        <dbReference type="ARBA" id="ARBA00022741"/>
    </source>
</evidence>
<organism evidence="8">
    <name type="scientific">marine metagenome</name>
    <dbReference type="NCBI Taxonomy" id="408172"/>
    <lineage>
        <taxon>unclassified sequences</taxon>
        <taxon>metagenomes</taxon>
        <taxon>ecological metagenomes</taxon>
    </lineage>
</organism>
<dbReference type="InterPro" id="IPR002312">
    <property type="entry name" value="Asp/Asn-tRNA-synth_IIb"/>
</dbReference>
<proteinExistence type="inferred from homology"/>
<dbReference type="NCBIfam" id="NF001750">
    <property type="entry name" value="PRK00476.1"/>
    <property type="match status" value="1"/>
</dbReference>
<evidence type="ECO:0000313" key="8">
    <source>
        <dbReference type="EMBL" id="SVA34824.1"/>
    </source>
</evidence>
<protein>
    <recommendedName>
        <fullName evidence="7">Aminoacyl-transfer RNA synthetases class-II family profile domain-containing protein</fullName>
    </recommendedName>
</protein>
<dbReference type="AlphaFoldDB" id="A0A381V3P5"/>
<dbReference type="CDD" id="cd00777">
    <property type="entry name" value="AspRS_core"/>
    <property type="match status" value="1"/>
</dbReference>
<evidence type="ECO:0000256" key="2">
    <source>
        <dbReference type="ARBA" id="ARBA00022598"/>
    </source>
</evidence>
<dbReference type="InterPro" id="IPR047090">
    <property type="entry name" value="AspRS_core"/>
</dbReference>
<reference evidence="8" key="1">
    <citation type="submission" date="2018-05" db="EMBL/GenBank/DDBJ databases">
        <authorList>
            <person name="Lanie J.A."/>
            <person name="Ng W.-L."/>
            <person name="Kazmierczak K.M."/>
            <person name="Andrzejewski T.M."/>
            <person name="Davidsen T.M."/>
            <person name="Wayne K.J."/>
            <person name="Tettelin H."/>
            <person name="Glass J.I."/>
            <person name="Rusch D."/>
            <person name="Podicherti R."/>
            <person name="Tsui H.-C.T."/>
            <person name="Winkler M.E."/>
        </authorList>
    </citation>
    <scope>NUCLEOTIDE SEQUENCE</scope>
</reference>
<dbReference type="PANTHER" id="PTHR22594">
    <property type="entry name" value="ASPARTYL/LYSYL-TRNA SYNTHETASE"/>
    <property type="match status" value="1"/>
</dbReference>
<gene>
    <name evidence="8" type="ORF">METZ01_LOCUS87678</name>
</gene>
<dbReference type="InterPro" id="IPR029351">
    <property type="entry name" value="GAD_dom"/>
</dbReference>
<evidence type="ECO:0000256" key="5">
    <source>
        <dbReference type="ARBA" id="ARBA00022917"/>
    </source>
</evidence>
<dbReference type="PANTHER" id="PTHR22594:SF5">
    <property type="entry name" value="ASPARTATE--TRNA LIGASE, MITOCHONDRIAL"/>
    <property type="match status" value="1"/>
</dbReference>
<dbReference type="EMBL" id="UINC01007732">
    <property type="protein sequence ID" value="SVA34824.1"/>
    <property type="molecule type" value="Genomic_DNA"/>
</dbReference>
<keyword evidence="6" id="KW-0030">Aminoacyl-tRNA synthetase</keyword>
<dbReference type="CDD" id="cd04317">
    <property type="entry name" value="EcAspRS_like_N"/>
    <property type="match status" value="1"/>
</dbReference>
<keyword evidence="2" id="KW-0436">Ligase</keyword>
<dbReference type="SUPFAM" id="SSF55261">
    <property type="entry name" value="GAD domain-like"/>
    <property type="match status" value="1"/>
</dbReference>
<dbReference type="GO" id="GO:0004815">
    <property type="term" value="F:aspartate-tRNA ligase activity"/>
    <property type="evidence" value="ECO:0007669"/>
    <property type="project" value="TreeGrafter"/>
</dbReference>
<dbReference type="InterPro" id="IPR006195">
    <property type="entry name" value="aa-tRNA-synth_II"/>
</dbReference>
<dbReference type="Gene3D" id="3.30.1360.30">
    <property type="entry name" value="GAD-like domain"/>
    <property type="match status" value="1"/>
</dbReference>
<dbReference type="Gene3D" id="2.40.50.140">
    <property type="entry name" value="Nucleic acid-binding proteins"/>
    <property type="match status" value="1"/>
</dbReference>
<dbReference type="SUPFAM" id="SSF50249">
    <property type="entry name" value="Nucleic acid-binding proteins"/>
    <property type="match status" value="1"/>
</dbReference>
<feature type="domain" description="Aminoacyl-transfer RNA synthetases class-II family profile" evidence="7">
    <location>
        <begin position="145"/>
        <end position="566"/>
    </location>
</feature>
<dbReference type="GO" id="GO:0005737">
    <property type="term" value="C:cytoplasm"/>
    <property type="evidence" value="ECO:0007669"/>
    <property type="project" value="InterPro"/>
</dbReference>
<dbReference type="GO" id="GO:0005524">
    <property type="term" value="F:ATP binding"/>
    <property type="evidence" value="ECO:0007669"/>
    <property type="project" value="UniProtKB-KW"/>
</dbReference>
<dbReference type="Pfam" id="PF01336">
    <property type="entry name" value="tRNA_anti-codon"/>
    <property type="match status" value="1"/>
</dbReference>